<name>A0A4R2S767_9FIRM</name>
<dbReference type="Pfam" id="PF07238">
    <property type="entry name" value="PilZ"/>
    <property type="match status" value="1"/>
</dbReference>
<evidence type="ECO:0000313" key="3">
    <source>
        <dbReference type="EMBL" id="TCP68231.1"/>
    </source>
</evidence>
<dbReference type="RefSeq" id="WP_131918269.1">
    <property type="nucleotide sequence ID" value="NZ_JAOQNU010000004.1"/>
</dbReference>
<dbReference type="InterPro" id="IPR009926">
    <property type="entry name" value="T3SS_YcgR_PilZN"/>
</dbReference>
<keyword evidence="3" id="KW-0282">Flagellum</keyword>
<keyword evidence="4" id="KW-1185">Reference proteome</keyword>
<dbReference type="Proteomes" id="UP000294813">
    <property type="component" value="Unassembled WGS sequence"/>
</dbReference>
<organism evidence="3 4">
    <name type="scientific">Heliophilum fasciatum</name>
    <dbReference type="NCBI Taxonomy" id="35700"/>
    <lineage>
        <taxon>Bacteria</taxon>
        <taxon>Bacillati</taxon>
        <taxon>Bacillota</taxon>
        <taxon>Clostridia</taxon>
        <taxon>Eubacteriales</taxon>
        <taxon>Heliobacteriaceae</taxon>
        <taxon>Heliophilum</taxon>
    </lineage>
</organism>
<feature type="domain" description="Type III secretion system flagellar brake protein YcgR PilZN" evidence="2">
    <location>
        <begin position="7"/>
        <end position="78"/>
    </location>
</feature>
<dbReference type="EMBL" id="SLXT01000004">
    <property type="protein sequence ID" value="TCP68231.1"/>
    <property type="molecule type" value="Genomic_DNA"/>
</dbReference>
<evidence type="ECO:0000259" key="1">
    <source>
        <dbReference type="Pfam" id="PF07238"/>
    </source>
</evidence>
<comment type="caution">
    <text evidence="3">The sequence shown here is derived from an EMBL/GenBank/DDBJ whole genome shotgun (WGS) entry which is preliminary data.</text>
</comment>
<protein>
    <submittedName>
        <fullName evidence="3">C-di-GMP-binding flagellar brake protein YcgR</fullName>
    </submittedName>
</protein>
<dbReference type="InterPro" id="IPR009875">
    <property type="entry name" value="PilZ_domain"/>
</dbReference>
<dbReference type="SUPFAM" id="SSF141371">
    <property type="entry name" value="PilZ domain-like"/>
    <property type="match status" value="1"/>
</dbReference>
<gene>
    <name evidence="3" type="ORF">EDD73_104134</name>
</gene>
<dbReference type="OrthoDB" id="3493at2"/>
<evidence type="ECO:0000259" key="2">
    <source>
        <dbReference type="Pfam" id="PF12945"/>
    </source>
</evidence>
<dbReference type="Pfam" id="PF12945">
    <property type="entry name" value="PilZNR"/>
    <property type="match status" value="1"/>
</dbReference>
<evidence type="ECO:0000313" key="4">
    <source>
        <dbReference type="Proteomes" id="UP000294813"/>
    </source>
</evidence>
<keyword evidence="3" id="KW-0969">Cilium</keyword>
<accession>A0A4R2S767</accession>
<keyword evidence="3" id="KW-0966">Cell projection</keyword>
<dbReference type="GO" id="GO:0035438">
    <property type="term" value="F:cyclic-di-GMP binding"/>
    <property type="evidence" value="ECO:0007669"/>
    <property type="project" value="InterPro"/>
</dbReference>
<dbReference type="Gene3D" id="2.40.10.220">
    <property type="entry name" value="predicted glycosyltransferase like domains"/>
    <property type="match status" value="1"/>
</dbReference>
<dbReference type="AlphaFoldDB" id="A0A4R2S767"/>
<sequence length="228" mass="26363">MSGHQLKINDQLEFMVSDRNTYRGAYQSQVRAITDEVLFLDVPRNKERIMIINTNEQLEFYRVTETTIWRYRGTVMTQGVSSRLMKIKQPLHIDKIQRRNFFRVPVNILTKFARADETKPMGEWEWEETRVRDLSGGGLCLINKTPLKAGLQLVIDLPLNQETLQLWGEVKRVGMECDDEGLFYVSGVEFLDIFPSDQDLVVQYVFAKQRSLLRKGNTPGGEEGTLNS</sequence>
<feature type="domain" description="PilZ" evidence="1">
    <location>
        <begin position="97"/>
        <end position="207"/>
    </location>
</feature>
<reference evidence="3 4" key="1">
    <citation type="submission" date="2019-03" db="EMBL/GenBank/DDBJ databases">
        <title>Genomic Encyclopedia of Type Strains, Phase IV (KMG-IV): sequencing the most valuable type-strain genomes for metagenomic binning, comparative biology and taxonomic classification.</title>
        <authorList>
            <person name="Goeker M."/>
        </authorList>
    </citation>
    <scope>NUCLEOTIDE SEQUENCE [LARGE SCALE GENOMIC DNA]</scope>
    <source>
        <strain evidence="3 4">DSM 11170</strain>
    </source>
</reference>
<proteinExistence type="predicted"/>